<dbReference type="Proteomes" id="UP000004470">
    <property type="component" value="Unassembled WGS sequence"/>
</dbReference>
<keyword evidence="2" id="KW-1185">Reference proteome</keyword>
<name>E0NDR6_PEDAC</name>
<dbReference type="EMBL" id="AEEG01000002">
    <property type="protein sequence ID" value="EFL96387.1"/>
    <property type="molecule type" value="Genomic_DNA"/>
</dbReference>
<evidence type="ECO:0000313" key="2">
    <source>
        <dbReference type="Proteomes" id="UP000004470"/>
    </source>
</evidence>
<dbReference type="AlphaFoldDB" id="E0NDR6"/>
<protein>
    <submittedName>
        <fullName evidence="1">Uncharacterized protein</fullName>
    </submittedName>
</protein>
<dbReference type="HOGENOM" id="CLU_045530_0_0_9"/>
<evidence type="ECO:0000313" key="1">
    <source>
        <dbReference type="EMBL" id="EFL96387.1"/>
    </source>
</evidence>
<dbReference type="RefSeq" id="WP_004165877.1">
    <property type="nucleotide sequence ID" value="NZ_GL397067.1"/>
</dbReference>
<proteinExistence type="predicted"/>
<accession>E0NDR6</accession>
<comment type="caution">
    <text evidence="1">The sequence shown here is derived from an EMBL/GenBank/DDBJ whole genome shotgun (WGS) entry which is preliminary data.</text>
</comment>
<dbReference type="eggNOG" id="ENOG502Z9DS">
    <property type="taxonomic scope" value="Bacteria"/>
</dbReference>
<sequence length="471" mass="53417">MQNNSGEKSEMSLVANSDFENYLKNLGLPAERILASRDERNQISVSLPTIIERIPPEVRNKANYLSKFISSVAIGRFDSALNDLWNEVVTNLHNKICLYGIDIFFDSAIGDNLRDQYNDENDLKNIKDRVLLDTCVKLEIITDIVYQKLVHILNMRNNISSAHPNNGQIQPFELLGWLQTCTVEVISVEPSAGALEVKKFISNLRAKKSSFIQSDIVTIKESINNLSSMLCGNILKTIFGMFTDVKIEKVVKENILAIAPAIWCAAKEEYKYDLGVKLEGFIVNLEEEKKALAETFFEKCDGFRFKPDSRKSLELTILSDDLMNAHNGWDNFKFETPIIRNIMKYIKTSEDIPLGREENLIRNILLCRIGKSHVEYCGGVSPSAISYYDEFFKLLSGAQIMKLFFILKDPIVINELDSNNTNKNFGELLSVIDSSTLNDRAKEILNYLKNNSNISFAKKISATTFSDLINR</sequence>
<organism evidence="1 2">
    <name type="scientific">Pediococcus acidilactici DSM 20284</name>
    <dbReference type="NCBI Taxonomy" id="862514"/>
    <lineage>
        <taxon>Bacteria</taxon>
        <taxon>Bacillati</taxon>
        <taxon>Bacillota</taxon>
        <taxon>Bacilli</taxon>
        <taxon>Lactobacillales</taxon>
        <taxon>Lactobacillaceae</taxon>
        <taxon>Pediococcus</taxon>
        <taxon>Pediococcus acidilactici group</taxon>
    </lineage>
</organism>
<reference evidence="1" key="1">
    <citation type="submission" date="2010-07" db="EMBL/GenBank/DDBJ databases">
        <authorList>
            <person name="Muzny D."/>
            <person name="Qin X."/>
            <person name="Deng J."/>
            <person name="Jiang H."/>
            <person name="Liu Y."/>
            <person name="Qu J."/>
            <person name="Song X.-Z."/>
            <person name="Zhang L."/>
            <person name="Thornton R."/>
            <person name="Coyle M."/>
            <person name="Francisco L."/>
            <person name="Jackson L."/>
            <person name="Javaid M."/>
            <person name="Korchina V."/>
            <person name="Kovar C."/>
            <person name="Mata R."/>
            <person name="Mathew T."/>
            <person name="Ngo R."/>
            <person name="Nguyen L."/>
            <person name="Nguyen N."/>
            <person name="Okwuonu G."/>
            <person name="Ongeri F."/>
            <person name="Pham C."/>
            <person name="Simmons D."/>
            <person name="Wilczek-Boney K."/>
            <person name="Hale W."/>
            <person name="Jakkamsetti A."/>
            <person name="Pham P."/>
            <person name="Ruth R."/>
            <person name="San Lucas F."/>
            <person name="Warren J."/>
            <person name="Zhang J."/>
            <person name="Zhao Z."/>
            <person name="Zhou C."/>
            <person name="Zhu D."/>
            <person name="Lee S."/>
            <person name="Bess C."/>
            <person name="Blankenburg K."/>
            <person name="Forbes L."/>
            <person name="Fu Q."/>
            <person name="Gubbala S."/>
            <person name="Hirani K."/>
            <person name="Jayaseelan J.C."/>
            <person name="Lara F."/>
            <person name="Munidasa M."/>
            <person name="Palculict T."/>
            <person name="Patil S."/>
            <person name="Pu L.-L."/>
            <person name="Saada N."/>
            <person name="Tang L."/>
            <person name="Weissenberger G."/>
            <person name="Zhu Y."/>
            <person name="Hemphill L."/>
            <person name="Shang Y."/>
            <person name="Youmans B."/>
            <person name="Ayvaz T."/>
            <person name="Ross M."/>
            <person name="Santibanez J."/>
            <person name="Aqrawi P."/>
            <person name="Gross S."/>
            <person name="Joshi V."/>
            <person name="Fowler G."/>
            <person name="Nazareth L."/>
            <person name="Reid J."/>
            <person name="Worley K."/>
            <person name="Petrosino J."/>
            <person name="Highlander S."/>
            <person name="Gibbs R."/>
        </authorList>
    </citation>
    <scope>NUCLEOTIDE SEQUENCE [LARGE SCALE GENOMIC DNA]</scope>
    <source>
        <strain evidence="1">DSM 20284</strain>
    </source>
</reference>
<gene>
    <name evidence="1" type="ORF">HMPREF0623_0438</name>
</gene>